<evidence type="ECO:0000256" key="4">
    <source>
        <dbReference type="ARBA" id="ARBA00022553"/>
    </source>
</evidence>
<dbReference type="PROSITE" id="PS50075">
    <property type="entry name" value="CARRIER"/>
    <property type="match status" value="2"/>
</dbReference>
<keyword evidence="10" id="KW-1185">Reference proteome</keyword>
<dbReference type="FunFam" id="2.30.38.10:FF:000001">
    <property type="entry name" value="Non-ribosomal peptide synthetase PvdI"/>
    <property type="match status" value="1"/>
</dbReference>
<dbReference type="SUPFAM" id="SSF52777">
    <property type="entry name" value="CoA-dependent acyltransferases"/>
    <property type="match status" value="2"/>
</dbReference>
<dbReference type="SUPFAM" id="SSF56801">
    <property type="entry name" value="Acetyl-CoA synthetase-like"/>
    <property type="match status" value="2"/>
</dbReference>
<dbReference type="Gene3D" id="1.10.1200.10">
    <property type="entry name" value="ACP-like"/>
    <property type="match status" value="1"/>
</dbReference>
<dbReference type="GO" id="GO:0072330">
    <property type="term" value="P:monocarboxylic acid biosynthetic process"/>
    <property type="evidence" value="ECO:0007669"/>
    <property type="project" value="UniProtKB-ARBA"/>
</dbReference>
<dbReference type="GO" id="GO:0071766">
    <property type="term" value="P:Actinobacterium-type cell wall biogenesis"/>
    <property type="evidence" value="ECO:0007669"/>
    <property type="project" value="UniProtKB-ARBA"/>
</dbReference>
<dbReference type="Gene3D" id="3.40.50.12780">
    <property type="entry name" value="N-terminal domain of ligase-like"/>
    <property type="match status" value="1"/>
</dbReference>
<dbReference type="InterPro" id="IPR025110">
    <property type="entry name" value="AMP-bd_C"/>
</dbReference>
<dbReference type="Proteomes" id="UP000007842">
    <property type="component" value="Plasmid pSCATT"/>
</dbReference>
<dbReference type="SUPFAM" id="SSF47336">
    <property type="entry name" value="ACP-like"/>
    <property type="match status" value="2"/>
</dbReference>
<reference evidence="10" key="1">
    <citation type="submission" date="2011-12" db="EMBL/GenBank/DDBJ databases">
        <title>Complete genome sequence of Streptomyces cattleya strain DSM 46488.</title>
        <authorList>
            <person name="Ou H.-Y."/>
            <person name="Li P."/>
            <person name="Zhao C."/>
            <person name="O'Hagan D."/>
            <person name="Deng Z."/>
        </authorList>
    </citation>
    <scope>NUCLEOTIDE SEQUENCE [LARGE SCALE GENOMIC DNA]</scope>
    <source>
        <strain evidence="10">ATCC 35852 / DSM 46488 / JCM 4925 / NBRC 14057 / NRRL 8057</strain>
        <plasmid evidence="10">Plasmid pSCATT</plasmid>
    </source>
</reference>
<name>F8JMR5_STREN</name>
<dbReference type="GO" id="GO:0005737">
    <property type="term" value="C:cytoplasm"/>
    <property type="evidence" value="ECO:0007669"/>
    <property type="project" value="TreeGrafter"/>
</dbReference>
<dbReference type="PATRIC" id="fig|1003195.11.peg.614"/>
<dbReference type="InterPro" id="IPR010071">
    <property type="entry name" value="AA_adenyl_dom"/>
</dbReference>
<dbReference type="CDD" id="cd05931">
    <property type="entry name" value="FAAL"/>
    <property type="match status" value="1"/>
</dbReference>
<dbReference type="FunFam" id="1.10.1200.10:FF:000016">
    <property type="entry name" value="Non-ribosomal peptide synthase"/>
    <property type="match status" value="1"/>
</dbReference>
<dbReference type="CDD" id="cd05930">
    <property type="entry name" value="A_NRPS"/>
    <property type="match status" value="1"/>
</dbReference>
<dbReference type="OrthoDB" id="3671040at2"/>
<dbReference type="InterPro" id="IPR045851">
    <property type="entry name" value="AMP-bd_C_sf"/>
</dbReference>
<dbReference type="EMBL" id="CP003229">
    <property type="protein sequence ID" value="AEW99300.1"/>
    <property type="molecule type" value="Genomic_DNA"/>
</dbReference>
<dbReference type="Gene3D" id="2.30.38.10">
    <property type="entry name" value="Luciferase, Domain 3"/>
    <property type="match status" value="1"/>
</dbReference>
<evidence type="ECO:0000256" key="6">
    <source>
        <dbReference type="ARBA" id="ARBA00023098"/>
    </source>
</evidence>
<dbReference type="GO" id="GO:0031177">
    <property type="term" value="F:phosphopantetheine binding"/>
    <property type="evidence" value="ECO:0007669"/>
    <property type="project" value="InterPro"/>
</dbReference>
<dbReference type="NCBIfam" id="TIGR01733">
    <property type="entry name" value="AA-adenyl-dom"/>
    <property type="match status" value="1"/>
</dbReference>
<dbReference type="PROSITE" id="PS00012">
    <property type="entry name" value="PHOSPHOPANTETHEINE"/>
    <property type="match status" value="1"/>
</dbReference>
<keyword evidence="5" id="KW-0276">Fatty acid metabolism</keyword>
<sequence length="1757" mass="183660">MPADEHPAFRDLVQLLRYRAATTPEATAYVFVDDAGEHPVGYAELDRRVRQVAAGLREGPPAERALLLYPPGREYVIGFWACLYAGITAVPAYPPGGGRRIERVLDVAADCGAALALTDTASLAAFGERWNGHPGLRGVRLCSTESAPDVPADAWQPPRTGPDTVAFLQYTSGSTARPKGVVLHHGHLLHNAAALAGALSVGPEDSGVSWLPPYHDMGLIGGILQPVFSGFPCVLLPPSAFVRHPGRWLELISRHRATISAAPDFGYAECVRRVGAAERTGLDLSGWRHALVGAEPVRAATLDAFAGAFAARGFRRSAFYPCYGLAEATLFVTGGTAGAGPTALTVDRDGLGDGRLVPADGDGHPVLVACGAARTPDRVAVVDPATARELPDGDIGEVWISGPTVAAGYFGDDGATEETFRARRSDGDQADWLRTGDLGAVLDGHLYLTGRAKDVVVVRGRNHHPQDVEQTAERAHPLLMPGRGALFALDDGATPRVVLVHEVVRGHDPAALGDAATAVRAAVATAHGLRLADVALVRPGSVPRTSSGKVRRSACRQAYLAGELDRSRLDGDARSGGGDGELPSAGAGLRALAAEALEVPADVLRDDLPLVAQGLDSLAAARLAAAVEGATGTRVAVREFLEPVPLRELAARMVRAPRDAVPWRPGAAPATSTATSDQHRLWLLDQAGAGPAYLVTAALRLPGRRAPELLTAALTAVTRRHEALRTTYHFQPDGTLVQTVRAWTPPPLRHVDLTVDARRHGARTAVQRWARDQLAEPFDLARETPLRAALLRLGDDDHALVLTVHHIAVDGASLAVLLREAEAVCAAGPDGEPRLPEAPRYRDLAAWRREVTEASAAEDAAHWRRALAGTVPLELPADRPRPVRPSHRGGLHPVAVSPAGSAALAAFARAEGTTAFTVLLAGYAAVLARWSGQPDVVVAVPTAAGRPPGAEGVVGFTTLTLPVRVPVGAAATFRDLVRATAAAWRDADRHRDTPLDVIAREVSAAGGPPGADLARAAFVLGVPLPPWRAPGPVAEAFEVPLPAAQFDLSLHLTATPDGGCEGRLAYATDLFDAGSAARVADAFGRLLDRAVARPDEALDAHDLIAPEERRRLLEEFSGASVPPPGDLPAAKLFARQVAATPSAPAVLPATGGPPLTYRELARRSGRLADRLRALGAGPGTVVGVHLPYGAGLVTALLAILEADACYLPLDAEYPAARLRLVAEDARPAVLLGCAALDSASLAPDGTATLLLDPSAEPDGTPDAAAAPPARPARPDDLAFLIYTSGSTGTPKGVMVTRAGLANQLAAKRSAQPLGPDDRVLLHTACGFDISVSEMLWPLVTGACLVTPDGACPADLERMAALCAEHHVTACYFVPSVLRELLAVPGAAGHLAGVRQLQCAGEELTPQLAASVHRLLPGARLYNVYGPAEATIEVTVGAVDPGVDPGGKVPVGRPVAGARLYVLDAGGRPVPVGVAGEVCVGGVQVSRGYLGRPAATAERFVPDPAVPGGRLYRTGDRGRWRPDGRLEILGRLDRETKIRGQRVDPGEIEAVLRGHPAVSAAAVTVTTDGGGPPRLVAHVVPEPPGPAAVPADLLRGHLRQRLPRHMVPEVFVALPALPLGANGKTDLAALPAPPAARPDTSPDAAPRTPVERLVAAIWTDVLGVEHIGRHDDFFDLGGHSLLATRIAVRLRDTFGVDLTIADLLHHDLTVAALARAVEQRRLARTSAAELREALEAVRALSPAQSRALLGDPDTPPAP</sequence>
<dbReference type="Pfam" id="PF00501">
    <property type="entry name" value="AMP-binding"/>
    <property type="match status" value="2"/>
</dbReference>
<evidence type="ECO:0000256" key="3">
    <source>
        <dbReference type="ARBA" id="ARBA00022450"/>
    </source>
</evidence>
<keyword evidence="4" id="KW-0597">Phosphoprotein</keyword>
<dbReference type="GO" id="GO:0043041">
    <property type="term" value="P:amino acid activation for nonribosomal peptide biosynthetic process"/>
    <property type="evidence" value="ECO:0007669"/>
    <property type="project" value="TreeGrafter"/>
</dbReference>
<dbReference type="Pfam" id="PF23024">
    <property type="entry name" value="AMP-dom_DIP2-like"/>
    <property type="match status" value="1"/>
</dbReference>
<dbReference type="GO" id="GO:0006631">
    <property type="term" value="P:fatty acid metabolic process"/>
    <property type="evidence" value="ECO:0007669"/>
    <property type="project" value="UniProtKB-KW"/>
</dbReference>
<protein>
    <submittedName>
        <fullName evidence="9">Nonribosomal peptide synthetase</fullName>
    </submittedName>
</protein>
<dbReference type="Gene3D" id="3.40.50.980">
    <property type="match status" value="2"/>
</dbReference>
<gene>
    <name evidence="9" type="ordered locus">SCATT_p11070</name>
</gene>
<feature type="domain" description="Carrier" evidence="8">
    <location>
        <begin position="1644"/>
        <end position="1720"/>
    </location>
</feature>
<accession>F8JMR5</accession>
<feature type="domain" description="Carrier" evidence="8">
    <location>
        <begin position="583"/>
        <end position="657"/>
    </location>
</feature>
<dbReference type="KEGG" id="sct:SCAT_p0635"/>
<dbReference type="HOGENOM" id="CLU_000022_0_9_11"/>
<dbReference type="GO" id="GO:0017000">
    <property type="term" value="P:antibiotic biosynthetic process"/>
    <property type="evidence" value="ECO:0007669"/>
    <property type="project" value="UniProtKB-ARBA"/>
</dbReference>
<geneLocation type="plasmid" evidence="9 10">
    <name>pSCATT</name>
</geneLocation>
<dbReference type="InterPro" id="IPR029058">
    <property type="entry name" value="AB_hydrolase_fold"/>
</dbReference>
<evidence type="ECO:0000256" key="1">
    <source>
        <dbReference type="ARBA" id="ARBA00001957"/>
    </source>
</evidence>
<dbReference type="Pfam" id="PF00550">
    <property type="entry name" value="PP-binding"/>
    <property type="match status" value="2"/>
</dbReference>
<dbReference type="Pfam" id="PF13193">
    <property type="entry name" value="AMP-binding_C"/>
    <property type="match status" value="1"/>
</dbReference>
<dbReference type="CDD" id="cd19531">
    <property type="entry name" value="LCL_NRPS-like"/>
    <property type="match status" value="1"/>
</dbReference>
<evidence type="ECO:0000259" key="8">
    <source>
        <dbReference type="PROSITE" id="PS50075"/>
    </source>
</evidence>
<dbReference type="InterPro" id="IPR023213">
    <property type="entry name" value="CAT-like_dom_sf"/>
</dbReference>
<dbReference type="Gene3D" id="3.30.559.10">
    <property type="entry name" value="Chloramphenicol acetyltransferase-like domain"/>
    <property type="match status" value="1"/>
</dbReference>
<dbReference type="InterPro" id="IPR000873">
    <property type="entry name" value="AMP-dep_synth/lig_dom"/>
</dbReference>
<comment type="similarity">
    <text evidence="2">Belongs to the ATP-dependent AMP-binding enzyme family.</text>
</comment>
<dbReference type="InterPro" id="IPR020806">
    <property type="entry name" value="PKS_PP-bd"/>
</dbReference>
<evidence type="ECO:0000256" key="5">
    <source>
        <dbReference type="ARBA" id="ARBA00022832"/>
    </source>
</evidence>
<dbReference type="InterPro" id="IPR006162">
    <property type="entry name" value="Ppantetheine_attach_site"/>
</dbReference>
<dbReference type="Gene3D" id="3.30.559.30">
    <property type="entry name" value="Nonribosomal peptide synthetase, condensation domain"/>
    <property type="match status" value="1"/>
</dbReference>
<organism evidence="9 10">
    <name type="scientific">Streptantibioticus cattleyicolor (strain ATCC 35852 / DSM 46488 / JCM 4925 / NBRC 14057 / NRRL 8057)</name>
    <name type="common">Streptomyces cattleya</name>
    <dbReference type="NCBI Taxonomy" id="1003195"/>
    <lineage>
        <taxon>Bacteria</taxon>
        <taxon>Bacillati</taxon>
        <taxon>Actinomycetota</taxon>
        <taxon>Actinomycetes</taxon>
        <taxon>Kitasatosporales</taxon>
        <taxon>Streptomycetaceae</taxon>
        <taxon>Streptantibioticus</taxon>
    </lineage>
</organism>
<proteinExistence type="inferred from homology"/>
<evidence type="ECO:0000313" key="10">
    <source>
        <dbReference type="Proteomes" id="UP000007842"/>
    </source>
</evidence>
<dbReference type="PROSITE" id="PS00455">
    <property type="entry name" value="AMP_BINDING"/>
    <property type="match status" value="1"/>
</dbReference>
<dbReference type="Pfam" id="PF00668">
    <property type="entry name" value="Condensation"/>
    <property type="match status" value="1"/>
</dbReference>
<dbReference type="GO" id="GO:0003824">
    <property type="term" value="F:catalytic activity"/>
    <property type="evidence" value="ECO:0007669"/>
    <property type="project" value="InterPro"/>
</dbReference>
<dbReference type="InterPro" id="IPR009081">
    <property type="entry name" value="PP-bd_ACP"/>
</dbReference>
<dbReference type="GO" id="GO:0044550">
    <property type="term" value="P:secondary metabolite biosynthetic process"/>
    <property type="evidence" value="ECO:0007669"/>
    <property type="project" value="TreeGrafter"/>
</dbReference>
<accession>G8XEE6</accession>
<evidence type="ECO:0000256" key="7">
    <source>
        <dbReference type="SAM" id="MobiDB-lite"/>
    </source>
</evidence>
<dbReference type="InterPro" id="IPR036736">
    <property type="entry name" value="ACP-like_sf"/>
</dbReference>
<dbReference type="Gene3D" id="3.40.50.1820">
    <property type="entry name" value="alpha/beta hydrolase"/>
    <property type="match status" value="1"/>
</dbReference>
<dbReference type="PANTHER" id="PTHR45527">
    <property type="entry name" value="NONRIBOSOMAL PEPTIDE SYNTHETASE"/>
    <property type="match status" value="1"/>
</dbReference>
<dbReference type="PANTHER" id="PTHR45527:SF1">
    <property type="entry name" value="FATTY ACID SYNTHASE"/>
    <property type="match status" value="1"/>
</dbReference>
<dbReference type="InterPro" id="IPR020845">
    <property type="entry name" value="AMP-binding_CS"/>
</dbReference>
<dbReference type="Gene3D" id="3.30.300.30">
    <property type="match status" value="2"/>
</dbReference>
<dbReference type="GO" id="GO:0008610">
    <property type="term" value="P:lipid biosynthetic process"/>
    <property type="evidence" value="ECO:0007669"/>
    <property type="project" value="InterPro"/>
</dbReference>
<dbReference type="InterPro" id="IPR040097">
    <property type="entry name" value="FAAL/FAAC"/>
</dbReference>
<dbReference type="SMART" id="SM00823">
    <property type="entry name" value="PKS_PP"/>
    <property type="match status" value="2"/>
</dbReference>
<dbReference type="InterPro" id="IPR001242">
    <property type="entry name" value="Condensation_dom"/>
</dbReference>
<keyword evidence="6" id="KW-0443">Lipid metabolism</keyword>
<evidence type="ECO:0000313" key="9">
    <source>
        <dbReference type="EMBL" id="AEW99300.1"/>
    </source>
</evidence>
<evidence type="ECO:0000256" key="2">
    <source>
        <dbReference type="ARBA" id="ARBA00006432"/>
    </source>
</evidence>
<comment type="cofactor">
    <cofactor evidence="1">
        <name>pantetheine 4'-phosphate</name>
        <dbReference type="ChEBI" id="CHEBI:47942"/>
    </cofactor>
</comment>
<dbReference type="KEGG" id="scy:SCATT_p11070"/>
<dbReference type="FunFam" id="3.40.50.12780:FF:000013">
    <property type="entry name" value="Long-chain-fatty-acid--AMP ligase FadD32"/>
    <property type="match status" value="1"/>
</dbReference>
<feature type="region of interest" description="Disordered" evidence="7">
    <location>
        <begin position="1252"/>
        <end position="1272"/>
    </location>
</feature>
<dbReference type="InterPro" id="IPR042099">
    <property type="entry name" value="ANL_N_sf"/>
</dbReference>
<dbReference type="RefSeq" id="WP_014151090.1">
    <property type="nucleotide sequence ID" value="NC_016113.1"/>
</dbReference>
<keyword evidence="3" id="KW-0596">Phosphopantetheine</keyword>
<keyword evidence="9" id="KW-0614">Plasmid</keyword>